<evidence type="ECO:0000313" key="1">
    <source>
        <dbReference type="EMBL" id="CAL1239286.1"/>
    </source>
</evidence>
<reference evidence="1 2" key="1">
    <citation type="submission" date="2024-04" db="EMBL/GenBank/DDBJ databases">
        <authorList>
            <person name="Cremers G."/>
        </authorList>
    </citation>
    <scope>NUCLEOTIDE SEQUENCE [LARGE SCALE GENOMIC DNA]</scope>
    <source>
        <strain evidence="1">MeCH1-AG</strain>
    </source>
</reference>
<dbReference type="RefSeq" id="WP_348758863.1">
    <property type="nucleotide sequence ID" value="NZ_OZ026884.1"/>
</dbReference>
<evidence type="ECO:0008006" key="3">
    <source>
        <dbReference type="Google" id="ProtNLM"/>
    </source>
</evidence>
<proteinExistence type="predicted"/>
<name>A0ABM9NFB9_9GAMM</name>
<dbReference type="EMBL" id="OZ026884">
    <property type="protein sequence ID" value="CAL1239286.1"/>
    <property type="molecule type" value="Genomic_DNA"/>
</dbReference>
<sequence length="300" mass="34376">MQALKKILGSYNRYRFNWLVKDVLYTQPLQPQGDSPVIVSMLCHRDVMMYLLAIKSFYRRLGRGRIVIINDGSLTARDIELLNYHVQPSAYEQAHRLHSPKCPTYISWKKLFCIAHHIRDAFTIQLDSDTLTTGSALSEVSDCIDSGTSFILGTWQNQEIGPMMEAVVAAKAHPSQHVQMLAERSFERLPDVENLKYVRGCSGFDGFAQGAFDMDYLEHFSGQMFRLIGDKWNEWGSEQTISNVIVANSDKGTVLPYPKYYNYWGEVKPADFIHFVGSYRYHGGVYVREARKVIRELLAQ</sequence>
<evidence type="ECO:0000313" key="2">
    <source>
        <dbReference type="Proteomes" id="UP001497493"/>
    </source>
</evidence>
<accession>A0ABM9NFB9</accession>
<protein>
    <recommendedName>
        <fullName evidence="3">Glycosyl transferase family 2</fullName>
    </recommendedName>
</protein>
<dbReference type="SUPFAM" id="SSF53448">
    <property type="entry name" value="Nucleotide-diphospho-sugar transferases"/>
    <property type="match status" value="1"/>
</dbReference>
<dbReference type="Proteomes" id="UP001497493">
    <property type="component" value="Chromosome"/>
</dbReference>
<keyword evidence="2" id="KW-1185">Reference proteome</keyword>
<gene>
    <name evidence="1" type="ORF">MECH1_V1_0510</name>
</gene>
<dbReference type="InterPro" id="IPR029044">
    <property type="entry name" value="Nucleotide-diphossugar_trans"/>
</dbReference>
<organism evidence="1 2">
    <name type="scientific">Candidatus Methylocalor cossyra</name>
    <dbReference type="NCBI Taxonomy" id="3108543"/>
    <lineage>
        <taxon>Bacteria</taxon>
        <taxon>Pseudomonadati</taxon>
        <taxon>Pseudomonadota</taxon>
        <taxon>Gammaproteobacteria</taxon>
        <taxon>Methylococcales</taxon>
        <taxon>Methylococcaceae</taxon>
        <taxon>Candidatus Methylocalor</taxon>
    </lineage>
</organism>